<dbReference type="Proteomes" id="UP000177701">
    <property type="component" value="Unassembled WGS sequence"/>
</dbReference>
<evidence type="ECO:0000259" key="2">
    <source>
        <dbReference type="SMART" id="SM00909"/>
    </source>
</evidence>
<gene>
    <name evidence="3" type="ORF">A2V47_09145</name>
</gene>
<evidence type="ECO:0000313" key="3">
    <source>
        <dbReference type="EMBL" id="OGD14813.1"/>
    </source>
</evidence>
<dbReference type="Pfam" id="PF10646">
    <property type="entry name" value="Germane"/>
    <property type="match status" value="1"/>
</dbReference>
<accession>A0A1F5A8A8</accession>
<protein>
    <recommendedName>
        <fullName evidence="2">GerMN domain-containing protein</fullName>
    </recommendedName>
</protein>
<dbReference type="InterPro" id="IPR019606">
    <property type="entry name" value="GerMN"/>
</dbReference>
<dbReference type="SMART" id="SM00909">
    <property type="entry name" value="Germane"/>
    <property type="match status" value="1"/>
</dbReference>
<feature type="transmembrane region" description="Helical" evidence="1">
    <location>
        <begin position="12"/>
        <end position="34"/>
    </location>
</feature>
<reference evidence="3 4" key="1">
    <citation type="journal article" date="2016" name="Nat. Commun.">
        <title>Thousands of microbial genomes shed light on interconnected biogeochemical processes in an aquifer system.</title>
        <authorList>
            <person name="Anantharaman K."/>
            <person name="Brown C.T."/>
            <person name="Hug L.A."/>
            <person name="Sharon I."/>
            <person name="Castelle C.J."/>
            <person name="Probst A.J."/>
            <person name="Thomas B.C."/>
            <person name="Singh A."/>
            <person name="Wilkins M.J."/>
            <person name="Karaoz U."/>
            <person name="Brodie E.L."/>
            <person name="Williams K.H."/>
            <person name="Hubbard S.S."/>
            <person name="Banfield J.F."/>
        </authorList>
    </citation>
    <scope>NUCLEOTIDE SEQUENCE [LARGE SCALE GENOMIC DNA]</scope>
</reference>
<sequence length="208" mass="23952">MVKNRRSKKKRNNLKIIFILLILVIIVIFSFTLFNKLIVPIWERYTKKPIITREIPYKEEEIKEVQPVPIEEMIEVNLYFSDSQAMYLEPEKRKISQTPSLARQVVIELIKGPENSELYPTIPQGTQVNEVYIADDIVYVDLSEEIFKNHPGGSSGELMTVYSIVNTLTEILPIKGVQILVGGNEKDSLVGHIDISMPLLRDEDWIKP</sequence>
<organism evidence="3 4">
    <name type="scientific">Candidatus Sediminicultor quintus</name>
    <dbReference type="NCBI Taxonomy" id="1797291"/>
    <lineage>
        <taxon>Bacteria</taxon>
        <taxon>Pseudomonadati</taxon>
        <taxon>Atribacterota</taxon>
        <taxon>Candidatus Phoenicimicrobiia</taxon>
        <taxon>Candidatus Pheonicimicrobiales</taxon>
        <taxon>Candidatus Phoenicimicrobiaceae</taxon>
        <taxon>Candidatus Sediminicultor</taxon>
    </lineage>
</organism>
<dbReference type="STRING" id="1797291.A2V47_09145"/>
<name>A0A1F5A8A8_9BACT</name>
<evidence type="ECO:0000256" key="1">
    <source>
        <dbReference type="SAM" id="Phobius"/>
    </source>
</evidence>
<keyword evidence="1" id="KW-0812">Transmembrane</keyword>
<feature type="domain" description="GerMN" evidence="2">
    <location>
        <begin position="102"/>
        <end position="190"/>
    </location>
</feature>
<comment type="caution">
    <text evidence="3">The sequence shown here is derived from an EMBL/GenBank/DDBJ whole genome shotgun (WGS) entry which is preliminary data.</text>
</comment>
<dbReference type="AlphaFoldDB" id="A0A1F5A8A8"/>
<evidence type="ECO:0000313" key="4">
    <source>
        <dbReference type="Proteomes" id="UP000177701"/>
    </source>
</evidence>
<keyword evidence="1" id="KW-0472">Membrane</keyword>
<proteinExistence type="predicted"/>
<dbReference type="EMBL" id="MEYH01000074">
    <property type="protein sequence ID" value="OGD14813.1"/>
    <property type="molecule type" value="Genomic_DNA"/>
</dbReference>
<keyword evidence="1" id="KW-1133">Transmembrane helix</keyword>